<gene>
    <name evidence="3" type="ORF">BT63DRAFT_455576</name>
</gene>
<dbReference type="EMBL" id="MU004235">
    <property type="protein sequence ID" value="KAF2669596.1"/>
    <property type="molecule type" value="Genomic_DNA"/>
</dbReference>
<feature type="signal peptide" evidence="2">
    <location>
        <begin position="1"/>
        <end position="18"/>
    </location>
</feature>
<dbReference type="AlphaFoldDB" id="A0A6A6UD93"/>
<organism evidence="3 4">
    <name type="scientific">Microthyrium microscopicum</name>
    <dbReference type="NCBI Taxonomy" id="703497"/>
    <lineage>
        <taxon>Eukaryota</taxon>
        <taxon>Fungi</taxon>
        <taxon>Dikarya</taxon>
        <taxon>Ascomycota</taxon>
        <taxon>Pezizomycotina</taxon>
        <taxon>Dothideomycetes</taxon>
        <taxon>Dothideomycetes incertae sedis</taxon>
        <taxon>Microthyriales</taxon>
        <taxon>Microthyriaceae</taxon>
        <taxon>Microthyrium</taxon>
    </lineage>
</organism>
<keyword evidence="4" id="KW-1185">Reference proteome</keyword>
<protein>
    <submittedName>
        <fullName evidence="3">Uncharacterized protein</fullName>
    </submittedName>
</protein>
<name>A0A6A6UD93_9PEZI</name>
<feature type="region of interest" description="Disordered" evidence="1">
    <location>
        <begin position="23"/>
        <end position="42"/>
    </location>
</feature>
<keyword evidence="2" id="KW-0732">Signal</keyword>
<feature type="chain" id="PRO_5025516094" evidence="2">
    <location>
        <begin position="19"/>
        <end position="158"/>
    </location>
</feature>
<evidence type="ECO:0000313" key="4">
    <source>
        <dbReference type="Proteomes" id="UP000799302"/>
    </source>
</evidence>
<accession>A0A6A6UD93</accession>
<evidence type="ECO:0000256" key="2">
    <source>
        <dbReference type="SAM" id="SignalP"/>
    </source>
</evidence>
<reference evidence="3" key="1">
    <citation type="journal article" date="2020" name="Stud. Mycol.">
        <title>101 Dothideomycetes genomes: a test case for predicting lifestyles and emergence of pathogens.</title>
        <authorList>
            <person name="Haridas S."/>
            <person name="Albert R."/>
            <person name="Binder M."/>
            <person name="Bloem J."/>
            <person name="Labutti K."/>
            <person name="Salamov A."/>
            <person name="Andreopoulos B."/>
            <person name="Baker S."/>
            <person name="Barry K."/>
            <person name="Bills G."/>
            <person name="Bluhm B."/>
            <person name="Cannon C."/>
            <person name="Castanera R."/>
            <person name="Culley D."/>
            <person name="Daum C."/>
            <person name="Ezra D."/>
            <person name="Gonzalez J."/>
            <person name="Henrissat B."/>
            <person name="Kuo A."/>
            <person name="Liang C."/>
            <person name="Lipzen A."/>
            <person name="Lutzoni F."/>
            <person name="Magnuson J."/>
            <person name="Mondo S."/>
            <person name="Nolan M."/>
            <person name="Ohm R."/>
            <person name="Pangilinan J."/>
            <person name="Park H.-J."/>
            <person name="Ramirez L."/>
            <person name="Alfaro M."/>
            <person name="Sun H."/>
            <person name="Tritt A."/>
            <person name="Yoshinaga Y."/>
            <person name="Zwiers L.-H."/>
            <person name="Turgeon B."/>
            <person name="Goodwin S."/>
            <person name="Spatafora J."/>
            <person name="Crous P."/>
            <person name="Grigoriev I."/>
        </authorList>
    </citation>
    <scope>NUCLEOTIDE SEQUENCE</scope>
    <source>
        <strain evidence="3">CBS 115976</strain>
    </source>
</reference>
<evidence type="ECO:0000313" key="3">
    <source>
        <dbReference type="EMBL" id="KAF2669596.1"/>
    </source>
</evidence>
<proteinExistence type="predicted"/>
<sequence>MFGLLTCALLQIVMFASSIPATNPQAKMEAKNQGQETEETSPQLTAAQIQDMYDAAVRELTEIFATIGGTVIYNHNTAPTPTIKHLRSMQRRVKRLRDANTAQRPDEPFHLNISSGQSGLTVFDRMGHPILHVNTRGYRCSDAPPGLLRWPSSSSTNQ</sequence>
<evidence type="ECO:0000256" key="1">
    <source>
        <dbReference type="SAM" id="MobiDB-lite"/>
    </source>
</evidence>
<dbReference type="Proteomes" id="UP000799302">
    <property type="component" value="Unassembled WGS sequence"/>
</dbReference>
<feature type="compositionally biased region" description="Polar residues" evidence="1">
    <location>
        <begin position="32"/>
        <end position="42"/>
    </location>
</feature>